<comment type="caution">
    <text evidence="2">The sequence shown here is derived from an EMBL/GenBank/DDBJ whole genome shotgun (WGS) entry which is preliminary data.</text>
</comment>
<reference evidence="2 3" key="1">
    <citation type="submission" date="2020-07" db="EMBL/GenBank/DDBJ databases">
        <authorList>
            <person name="Sun Q."/>
        </authorList>
    </citation>
    <scope>NUCLEOTIDE SEQUENCE [LARGE SCALE GENOMIC DNA]</scope>
    <source>
        <strain evidence="2 3">MAH-1</strain>
    </source>
</reference>
<evidence type="ECO:0000313" key="2">
    <source>
        <dbReference type="EMBL" id="NYA72066.1"/>
    </source>
</evidence>
<organism evidence="2 3">
    <name type="scientific">Flavobacterium agri</name>
    <dbReference type="NCBI Taxonomy" id="2743471"/>
    <lineage>
        <taxon>Bacteria</taxon>
        <taxon>Pseudomonadati</taxon>
        <taxon>Bacteroidota</taxon>
        <taxon>Flavobacteriia</taxon>
        <taxon>Flavobacteriales</taxon>
        <taxon>Flavobacteriaceae</taxon>
        <taxon>Flavobacterium</taxon>
    </lineage>
</organism>
<keyword evidence="1" id="KW-0812">Transmembrane</keyword>
<dbReference type="Proteomes" id="UP000535020">
    <property type="component" value="Unassembled WGS sequence"/>
</dbReference>
<evidence type="ECO:0000256" key="1">
    <source>
        <dbReference type="SAM" id="Phobius"/>
    </source>
</evidence>
<protein>
    <submittedName>
        <fullName evidence="2">DUF4199 domain-containing protein</fullName>
    </submittedName>
</protein>
<gene>
    <name evidence="2" type="ORF">HZF10_14140</name>
</gene>
<feature type="transmembrane region" description="Helical" evidence="1">
    <location>
        <begin position="74"/>
        <end position="96"/>
    </location>
</feature>
<feature type="transmembrane region" description="Helical" evidence="1">
    <location>
        <begin position="145"/>
        <end position="166"/>
    </location>
</feature>
<feature type="transmembrane region" description="Helical" evidence="1">
    <location>
        <begin position="12"/>
        <end position="30"/>
    </location>
</feature>
<proteinExistence type="predicted"/>
<keyword evidence="1" id="KW-1133">Transmembrane helix</keyword>
<feature type="transmembrane region" description="Helical" evidence="1">
    <location>
        <begin position="36"/>
        <end position="54"/>
    </location>
</feature>
<dbReference type="RefSeq" id="WP_176006872.1">
    <property type="nucleotide sequence ID" value="NZ_JABWMI010000015.1"/>
</dbReference>
<dbReference type="Pfam" id="PF13858">
    <property type="entry name" value="DUF4199"/>
    <property type="match status" value="1"/>
</dbReference>
<keyword evidence="3" id="KW-1185">Reference proteome</keyword>
<evidence type="ECO:0000313" key="3">
    <source>
        <dbReference type="Proteomes" id="UP000535020"/>
    </source>
</evidence>
<dbReference type="InterPro" id="IPR025250">
    <property type="entry name" value="DUF4199"/>
</dbReference>
<name>A0A7Y8Y3X9_9FLAO</name>
<keyword evidence="1" id="KW-0472">Membrane</keyword>
<dbReference type="EMBL" id="JACBJI010000006">
    <property type="protein sequence ID" value="NYA72066.1"/>
    <property type="molecule type" value="Genomic_DNA"/>
</dbReference>
<sequence length="174" mass="19240">MNAIIKKNGVSFGVGLGVLAILLAVITYSFNMYGAWWLGILALLLYLVGFIMLLSRTKKELNGQMTFKEAFTTYFIAAVLMILISTLFNIVLYNFVDPGAKETVKEETIKTTVSFMQKMSAPADQINKAVEDIQNKDQFSISSQIMGLAIGIAVSCVFGLLLALIFKSRPTYKE</sequence>
<accession>A0A7Y8Y3X9</accession>
<dbReference type="AlphaFoldDB" id="A0A7Y8Y3X9"/>